<dbReference type="NCBIfam" id="TIGR01552">
    <property type="entry name" value="phd_fam"/>
    <property type="match status" value="1"/>
</dbReference>
<comment type="function">
    <text evidence="2">Antitoxin component of a type II toxin-antitoxin (TA) system.</text>
</comment>
<sequence length="96" mass="10661">MTTIPLSEAKARLSEVADNVDRTHDRVHITRNGREYVVLISAEDLESLEATIELLSDPAAMVRIRQAEAALDRGEGTSAEEMAVLMAQRRARERGE</sequence>
<organism evidence="3 4">
    <name type="scientific">Phytohabitans suffuscus</name>
    <dbReference type="NCBI Taxonomy" id="624315"/>
    <lineage>
        <taxon>Bacteria</taxon>
        <taxon>Bacillati</taxon>
        <taxon>Actinomycetota</taxon>
        <taxon>Actinomycetes</taxon>
        <taxon>Micromonosporales</taxon>
        <taxon>Micromonosporaceae</taxon>
    </lineage>
</organism>
<keyword evidence="4" id="KW-1185">Reference proteome</keyword>
<dbReference type="KEGG" id="psuu:Psuf_068300"/>
<dbReference type="Proteomes" id="UP000503011">
    <property type="component" value="Chromosome"/>
</dbReference>
<evidence type="ECO:0000256" key="2">
    <source>
        <dbReference type="RuleBase" id="RU362080"/>
    </source>
</evidence>
<dbReference type="RefSeq" id="WP_173161423.1">
    <property type="nucleotide sequence ID" value="NZ_AP022871.1"/>
</dbReference>
<proteinExistence type="inferred from homology"/>
<evidence type="ECO:0000313" key="4">
    <source>
        <dbReference type="Proteomes" id="UP000503011"/>
    </source>
</evidence>
<evidence type="ECO:0000313" key="3">
    <source>
        <dbReference type="EMBL" id="BCB89517.1"/>
    </source>
</evidence>
<reference evidence="3 4" key="2">
    <citation type="submission" date="2020-03" db="EMBL/GenBank/DDBJ databases">
        <authorList>
            <person name="Ichikawa N."/>
            <person name="Kimura A."/>
            <person name="Kitahashi Y."/>
            <person name="Uohara A."/>
        </authorList>
    </citation>
    <scope>NUCLEOTIDE SEQUENCE [LARGE SCALE GENOMIC DNA]</scope>
    <source>
        <strain evidence="3 4">NBRC 105367</strain>
    </source>
</reference>
<dbReference type="Gene3D" id="3.40.1620.10">
    <property type="entry name" value="YefM-like domain"/>
    <property type="match status" value="1"/>
</dbReference>
<dbReference type="EMBL" id="AP022871">
    <property type="protein sequence ID" value="BCB89517.1"/>
    <property type="molecule type" value="Genomic_DNA"/>
</dbReference>
<accession>A0A6F8YTQ5</accession>
<dbReference type="Gene3D" id="1.10.1220.170">
    <property type="match status" value="1"/>
</dbReference>
<reference evidence="3 4" key="1">
    <citation type="submission" date="2020-03" db="EMBL/GenBank/DDBJ databases">
        <title>Whole genome shotgun sequence of Phytohabitans suffuscus NBRC 105367.</title>
        <authorList>
            <person name="Komaki H."/>
            <person name="Tamura T."/>
        </authorList>
    </citation>
    <scope>NUCLEOTIDE SEQUENCE [LARGE SCALE GENOMIC DNA]</scope>
    <source>
        <strain evidence="3 4">NBRC 105367</strain>
    </source>
</reference>
<protein>
    <recommendedName>
        <fullName evidence="2">Antitoxin</fullName>
    </recommendedName>
</protein>
<dbReference type="InterPro" id="IPR036165">
    <property type="entry name" value="YefM-like_sf"/>
</dbReference>
<dbReference type="PANTHER" id="PTHR33713:SF10">
    <property type="entry name" value="ANTITOXIN YAFN"/>
    <property type="match status" value="1"/>
</dbReference>
<gene>
    <name evidence="3" type="primary">relb</name>
    <name evidence="3" type="ORF">Psuf_068300</name>
</gene>
<dbReference type="PANTHER" id="PTHR33713">
    <property type="entry name" value="ANTITOXIN YAFN-RELATED"/>
    <property type="match status" value="1"/>
</dbReference>
<comment type="similarity">
    <text evidence="1 2">Belongs to the phD/YefM antitoxin family.</text>
</comment>
<dbReference type="InterPro" id="IPR006442">
    <property type="entry name" value="Antitoxin_Phd/YefM"/>
</dbReference>
<dbReference type="AlphaFoldDB" id="A0A6F8YTQ5"/>
<name>A0A6F8YTQ5_9ACTN</name>
<dbReference type="SUPFAM" id="SSF143120">
    <property type="entry name" value="YefM-like"/>
    <property type="match status" value="1"/>
</dbReference>
<dbReference type="Pfam" id="PF02604">
    <property type="entry name" value="PhdYeFM_antitox"/>
    <property type="match status" value="1"/>
</dbReference>
<dbReference type="InterPro" id="IPR051405">
    <property type="entry name" value="phD/YefM_antitoxin"/>
</dbReference>
<evidence type="ECO:0000256" key="1">
    <source>
        <dbReference type="ARBA" id="ARBA00009981"/>
    </source>
</evidence>